<comment type="caution">
    <text evidence="4">The sequence shown here is derived from an EMBL/GenBank/DDBJ whole genome shotgun (WGS) entry which is preliminary data.</text>
</comment>
<dbReference type="InterPro" id="IPR026888">
    <property type="entry name" value="AcetylCoA_hyd_C"/>
</dbReference>
<feature type="domain" description="Acetyl-CoA hydrolase/transferase N-terminal" evidence="2">
    <location>
        <begin position="11"/>
        <end position="225"/>
    </location>
</feature>
<dbReference type="Gene3D" id="3.40.1080.20">
    <property type="entry name" value="Acetyl-CoA hydrolase/transferase C-terminal domain"/>
    <property type="match status" value="1"/>
</dbReference>
<keyword evidence="4" id="KW-0378">Hydrolase</keyword>
<dbReference type="Pfam" id="PF02550">
    <property type="entry name" value="AcetylCoA_hydro"/>
    <property type="match status" value="1"/>
</dbReference>
<evidence type="ECO:0000259" key="3">
    <source>
        <dbReference type="Pfam" id="PF13336"/>
    </source>
</evidence>
<dbReference type="PANTHER" id="PTHR43609:SF1">
    <property type="entry name" value="ACETYL-COA HYDROLASE"/>
    <property type="match status" value="1"/>
</dbReference>
<evidence type="ECO:0000256" key="1">
    <source>
        <dbReference type="ARBA" id="ARBA00009632"/>
    </source>
</evidence>
<dbReference type="InterPro" id="IPR037171">
    <property type="entry name" value="NagB/RpiA_transferase-like"/>
</dbReference>
<dbReference type="PANTHER" id="PTHR43609">
    <property type="entry name" value="ACETYL-COA HYDROLASE"/>
    <property type="match status" value="1"/>
</dbReference>
<dbReference type="EMBL" id="VNIB01000006">
    <property type="protein sequence ID" value="TYO98419.1"/>
    <property type="molecule type" value="Genomic_DNA"/>
</dbReference>
<reference evidence="4 5" key="1">
    <citation type="submission" date="2019-07" db="EMBL/GenBank/DDBJ databases">
        <title>Genomic Encyclopedia of Type Strains, Phase IV (KMG-IV): sequencing the most valuable type-strain genomes for metagenomic binning, comparative biology and taxonomic classification.</title>
        <authorList>
            <person name="Goeker M."/>
        </authorList>
    </citation>
    <scope>NUCLEOTIDE SEQUENCE [LARGE SCALE GENOMIC DNA]</scope>
    <source>
        <strain evidence="4 5">SS015</strain>
    </source>
</reference>
<dbReference type="Gene3D" id="3.30.750.70">
    <property type="entry name" value="4-hydroxybutyrate coenzyme like domains"/>
    <property type="match status" value="1"/>
</dbReference>
<dbReference type="GO" id="GO:0006083">
    <property type="term" value="P:acetate metabolic process"/>
    <property type="evidence" value="ECO:0007669"/>
    <property type="project" value="InterPro"/>
</dbReference>
<dbReference type="InterPro" id="IPR003702">
    <property type="entry name" value="ActCoA_hydro_N"/>
</dbReference>
<accession>A0A5D3WLL0</accession>
<evidence type="ECO:0000259" key="2">
    <source>
        <dbReference type="Pfam" id="PF02550"/>
    </source>
</evidence>
<dbReference type="InterPro" id="IPR046433">
    <property type="entry name" value="ActCoA_hydro"/>
</dbReference>
<name>A0A5D3WLL0_9BACT</name>
<keyword evidence="5" id="KW-1185">Reference proteome</keyword>
<organism evidence="4 5">
    <name type="scientific">Geothermobacter ehrlichii</name>
    <dbReference type="NCBI Taxonomy" id="213224"/>
    <lineage>
        <taxon>Bacteria</taxon>
        <taxon>Pseudomonadati</taxon>
        <taxon>Thermodesulfobacteriota</taxon>
        <taxon>Desulfuromonadia</taxon>
        <taxon>Desulfuromonadales</taxon>
        <taxon>Geothermobacteraceae</taxon>
        <taxon>Geothermobacter</taxon>
    </lineage>
</organism>
<protein>
    <submittedName>
        <fullName evidence="4">Acetyl-CoA hydrolase</fullName>
    </submittedName>
</protein>
<dbReference type="Gene3D" id="3.40.1080.10">
    <property type="entry name" value="Glutaconate Coenzyme A-transferase"/>
    <property type="match status" value="1"/>
</dbReference>
<dbReference type="FunFam" id="3.40.1080.20:FF:000001">
    <property type="entry name" value="Acetyl-CoA hydrolase Ach1"/>
    <property type="match status" value="1"/>
</dbReference>
<evidence type="ECO:0000313" key="4">
    <source>
        <dbReference type="EMBL" id="TYO98419.1"/>
    </source>
</evidence>
<dbReference type="Proteomes" id="UP000324159">
    <property type="component" value="Unassembled WGS sequence"/>
</dbReference>
<feature type="domain" description="Acetyl-CoA hydrolase/transferase C-terminal" evidence="3">
    <location>
        <begin position="330"/>
        <end position="478"/>
    </location>
</feature>
<dbReference type="RefSeq" id="WP_148895799.1">
    <property type="nucleotide sequence ID" value="NZ_VNIB01000006.1"/>
</dbReference>
<dbReference type="InterPro" id="IPR038460">
    <property type="entry name" value="AcetylCoA_hyd_C_sf"/>
</dbReference>
<dbReference type="AlphaFoldDB" id="A0A5D3WLL0"/>
<dbReference type="GO" id="GO:0003986">
    <property type="term" value="F:acetyl-CoA hydrolase activity"/>
    <property type="evidence" value="ECO:0007669"/>
    <property type="project" value="TreeGrafter"/>
</dbReference>
<dbReference type="GO" id="GO:0008775">
    <property type="term" value="F:acetate CoA-transferase activity"/>
    <property type="evidence" value="ECO:0007669"/>
    <property type="project" value="InterPro"/>
</dbReference>
<gene>
    <name evidence="4" type="ORF">EDC39_10618</name>
</gene>
<comment type="similarity">
    <text evidence="1">Belongs to the acetyl-CoA hydrolase/transferase family.</text>
</comment>
<sequence>MSEFTSRIKNKSLLSKVMRAEDTLQFFKNGMNIGFSGFAGNEPKVIPRFLADYVEENNLQGKLRFGVFTGASHGGNMDNVFASLDMVTVRYPYQSGASVRKSINRGRIRMIDKHLSHYAQDLTYHSAPPERGGKVDIAIVEVVGINEDGSLVLGGAVGVTPELVRFVDKIIIEVNTVMPCHEGMHDIITPQKLPNRQPLLITNPGDRIGVTYVECDTEKIVAVVESQIPEPGRNVDLEVIDDIPEIISEYILDFFYYEVKNGRLPKNLLPIQSGTGKIGNCVVRELGKGPFKNLSMWTEVIQDSALDLIDSGKLDVVSGAGFGLSADARKRFYENLSLYATKSVLRPAQISNNPELIRRLGVIAMNTPVECDIYGHVNSSLVLGSRMLNGIGGSGDFTRNSHLSIMHVPSVRPSKADKIGISSIVPKVSHVDHTEHDVDVIVTEYGLADLRGLCPNDRAKIIIDKCAHPDYKPILRDYYDRATKECINNESAHEPHILRECYKMYLNLVENGSMRKGC</sequence>
<dbReference type="SUPFAM" id="SSF100950">
    <property type="entry name" value="NagB/RpiA/CoA transferase-like"/>
    <property type="match status" value="2"/>
</dbReference>
<dbReference type="Pfam" id="PF13336">
    <property type="entry name" value="AcetylCoA_hyd_C"/>
    <property type="match status" value="1"/>
</dbReference>
<dbReference type="OrthoDB" id="9801795at2"/>
<evidence type="ECO:0000313" key="5">
    <source>
        <dbReference type="Proteomes" id="UP000324159"/>
    </source>
</evidence>
<proteinExistence type="inferred from homology"/>